<keyword evidence="2" id="KW-1185">Reference proteome</keyword>
<feature type="compositionally biased region" description="Polar residues" evidence="1">
    <location>
        <begin position="80"/>
        <end position="93"/>
    </location>
</feature>
<organism evidence="2 3">
    <name type="scientific">Carassius auratus</name>
    <name type="common">Goldfish</name>
    <dbReference type="NCBI Taxonomy" id="7957"/>
    <lineage>
        <taxon>Eukaryota</taxon>
        <taxon>Metazoa</taxon>
        <taxon>Chordata</taxon>
        <taxon>Craniata</taxon>
        <taxon>Vertebrata</taxon>
        <taxon>Euteleostomi</taxon>
        <taxon>Actinopterygii</taxon>
        <taxon>Neopterygii</taxon>
        <taxon>Teleostei</taxon>
        <taxon>Ostariophysi</taxon>
        <taxon>Cypriniformes</taxon>
        <taxon>Cyprinidae</taxon>
        <taxon>Cyprininae</taxon>
        <taxon>Carassius</taxon>
    </lineage>
</organism>
<reference evidence="3" key="1">
    <citation type="submission" date="2025-08" db="UniProtKB">
        <authorList>
            <consortium name="RefSeq"/>
        </authorList>
    </citation>
    <scope>IDENTIFICATION</scope>
    <source>
        <strain evidence="3">Wakin</strain>
        <tissue evidence="3">Muscle</tissue>
    </source>
</reference>
<evidence type="ECO:0000256" key="1">
    <source>
        <dbReference type="SAM" id="MobiDB-lite"/>
    </source>
</evidence>
<sequence length="415" mass="46226">MLPFAIVEFINSGGLAVIPTKWFIGPEEDECYWPPARMNMAKAVIEQQDPHTDWATYKLTVKRKVATYEIARTKLVEYEQNTDVPTESDSTENMGRGKRKKRRVILYSDDEDDVNWSGSQIRPTPPSTLRSVLTPPPPPSTLRSVLTPPPPPSTLRSVLTPPPPPSTLRSVLTPPPPPSTLRSVLTPPPPPSTLSSSPSSARPTLPPPLGNLRWPDVSTHHHVTMSPETSQRQIRGNMFVRILTLIEEMKETQKIQGRMLQTLLQQRGNIGTTFSSTPEGFPLKTVRDVEIMEEKLANPNFMSELVAAVTDIGGGTVDEATKRMMTFLLDHGLSRQYNFVGRNGKREFKALKLYEVIYGGLKKNAMTSQITRKDAEKAVSKWLIGARDRGGNRQARQSTPQQGLQASGSFEVERN</sequence>
<evidence type="ECO:0000313" key="3">
    <source>
        <dbReference type="RefSeq" id="XP_026125685.1"/>
    </source>
</evidence>
<dbReference type="RefSeq" id="XP_026125685.1">
    <property type="nucleotide sequence ID" value="XM_026269900.1"/>
</dbReference>
<feature type="region of interest" description="Disordered" evidence="1">
    <location>
        <begin position="388"/>
        <end position="415"/>
    </location>
</feature>
<dbReference type="PANTHER" id="PTHR34153">
    <property type="entry name" value="SI:CH211-262H13.3-RELATED-RELATED"/>
    <property type="match status" value="1"/>
</dbReference>
<dbReference type="PANTHER" id="PTHR34153:SF2">
    <property type="entry name" value="SI:CH211-262H13.3-RELATED"/>
    <property type="match status" value="1"/>
</dbReference>
<dbReference type="Proteomes" id="UP000515129">
    <property type="component" value="Chromosome 8"/>
</dbReference>
<evidence type="ECO:0000313" key="2">
    <source>
        <dbReference type="Proteomes" id="UP000515129"/>
    </source>
</evidence>
<dbReference type="AlphaFoldDB" id="A0A6P6Q0D5"/>
<gene>
    <name evidence="3" type="primary">LOC113107408</name>
</gene>
<protein>
    <submittedName>
        <fullName evidence="3">Uncharacterized protein LOC113107408 isoform X2</fullName>
    </submittedName>
</protein>
<feature type="compositionally biased region" description="Low complexity" evidence="1">
    <location>
        <begin position="193"/>
        <end position="203"/>
    </location>
</feature>
<feature type="compositionally biased region" description="Polar residues" evidence="1">
    <location>
        <begin position="394"/>
        <end position="408"/>
    </location>
</feature>
<accession>A0A6P6Q0D5</accession>
<name>A0A6P6Q0D5_CARAU</name>
<feature type="region of interest" description="Disordered" evidence="1">
    <location>
        <begin position="80"/>
        <end position="209"/>
    </location>
</feature>
<dbReference type="GeneID" id="113107408"/>
<proteinExistence type="predicted"/>